<protein>
    <submittedName>
        <fullName evidence="2">Uncharacterized protein</fullName>
    </submittedName>
</protein>
<proteinExistence type="predicted"/>
<gene>
    <name evidence="2" type="ORF">g.57274</name>
</gene>
<sequence length="112" mass="12341">KSLLDLLNSLIVAGNNVIDNDISDSSSDETDTDDFIDDTDEDPTFDPVEYGRPGPSGNKRQFFRPDKPDPLDLSSDSSDEDLNQQPSLQTPNLELDCNNSLGLVTPPNMSRR</sequence>
<reference evidence="2" key="1">
    <citation type="submission" date="2015-11" db="EMBL/GenBank/DDBJ databases">
        <title>De novo transcriptome assembly of four potential Pierce s Disease insect vectors from Arizona vineyards.</title>
        <authorList>
            <person name="Tassone E.E."/>
        </authorList>
    </citation>
    <scope>NUCLEOTIDE SEQUENCE</scope>
</reference>
<dbReference type="AlphaFoldDB" id="A0A1B6JBM3"/>
<organism evidence="2">
    <name type="scientific">Homalodisca liturata</name>
    <dbReference type="NCBI Taxonomy" id="320908"/>
    <lineage>
        <taxon>Eukaryota</taxon>
        <taxon>Metazoa</taxon>
        <taxon>Ecdysozoa</taxon>
        <taxon>Arthropoda</taxon>
        <taxon>Hexapoda</taxon>
        <taxon>Insecta</taxon>
        <taxon>Pterygota</taxon>
        <taxon>Neoptera</taxon>
        <taxon>Paraneoptera</taxon>
        <taxon>Hemiptera</taxon>
        <taxon>Auchenorrhyncha</taxon>
        <taxon>Membracoidea</taxon>
        <taxon>Cicadellidae</taxon>
        <taxon>Cicadellinae</taxon>
        <taxon>Proconiini</taxon>
        <taxon>Homalodisca</taxon>
    </lineage>
</organism>
<feature type="compositionally biased region" description="Acidic residues" evidence="1">
    <location>
        <begin position="26"/>
        <end position="44"/>
    </location>
</feature>
<name>A0A1B6JBM3_9HEMI</name>
<feature type="non-terminal residue" evidence="2">
    <location>
        <position position="112"/>
    </location>
</feature>
<dbReference type="EMBL" id="GECU01011036">
    <property type="protein sequence ID" value="JAS96670.1"/>
    <property type="molecule type" value="Transcribed_RNA"/>
</dbReference>
<evidence type="ECO:0000313" key="2">
    <source>
        <dbReference type="EMBL" id="JAS96670.1"/>
    </source>
</evidence>
<accession>A0A1B6JBM3</accession>
<feature type="non-terminal residue" evidence="2">
    <location>
        <position position="1"/>
    </location>
</feature>
<feature type="region of interest" description="Disordered" evidence="1">
    <location>
        <begin position="18"/>
        <end position="112"/>
    </location>
</feature>
<feature type="compositionally biased region" description="Polar residues" evidence="1">
    <location>
        <begin position="83"/>
        <end position="102"/>
    </location>
</feature>
<evidence type="ECO:0000256" key="1">
    <source>
        <dbReference type="SAM" id="MobiDB-lite"/>
    </source>
</evidence>